<protein>
    <submittedName>
        <fullName evidence="1">FMN-binding negative transcriptional regulator</fullName>
    </submittedName>
</protein>
<accession>A0ABN0U5Y9</accession>
<organism evidence="1 2">
    <name type="scientific">Cryptosporangium japonicum</name>
    <dbReference type="NCBI Taxonomy" id="80872"/>
    <lineage>
        <taxon>Bacteria</taxon>
        <taxon>Bacillati</taxon>
        <taxon>Actinomycetota</taxon>
        <taxon>Actinomycetes</taxon>
        <taxon>Cryptosporangiales</taxon>
        <taxon>Cryptosporangiaceae</taxon>
        <taxon>Cryptosporangium</taxon>
    </lineage>
</organism>
<evidence type="ECO:0000313" key="2">
    <source>
        <dbReference type="Proteomes" id="UP001500967"/>
    </source>
</evidence>
<proteinExistence type="predicted"/>
<evidence type="ECO:0000313" key="1">
    <source>
        <dbReference type="EMBL" id="GAA0239643.1"/>
    </source>
</evidence>
<dbReference type="InterPro" id="IPR012349">
    <property type="entry name" value="Split_barrel_FMN-bd"/>
</dbReference>
<dbReference type="SUPFAM" id="SSF50475">
    <property type="entry name" value="FMN-binding split barrel"/>
    <property type="match status" value="1"/>
</dbReference>
<dbReference type="InterPro" id="IPR007396">
    <property type="entry name" value="TR_PAI2-type"/>
</dbReference>
<keyword evidence="2" id="KW-1185">Reference proteome</keyword>
<reference evidence="1 2" key="1">
    <citation type="journal article" date="2019" name="Int. J. Syst. Evol. Microbiol.">
        <title>The Global Catalogue of Microorganisms (GCM) 10K type strain sequencing project: providing services to taxonomists for standard genome sequencing and annotation.</title>
        <authorList>
            <consortium name="The Broad Institute Genomics Platform"/>
            <consortium name="The Broad Institute Genome Sequencing Center for Infectious Disease"/>
            <person name="Wu L."/>
            <person name="Ma J."/>
        </authorList>
    </citation>
    <scope>NUCLEOTIDE SEQUENCE [LARGE SCALE GENOMIC DNA]</scope>
    <source>
        <strain evidence="1 2">JCM 10425</strain>
    </source>
</reference>
<name>A0ABN0U5Y9_9ACTN</name>
<dbReference type="PANTHER" id="PTHR35802">
    <property type="entry name" value="PROTEASE SYNTHASE AND SPORULATION PROTEIN PAI 2"/>
    <property type="match status" value="1"/>
</dbReference>
<dbReference type="PIRSF" id="PIRSF010372">
    <property type="entry name" value="PaiB"/>
    <property type="match status" value="1"/>
</dbReference>
<sequence length="213" mass="23120">MGPRTPAPNVVGMHTRADYAWPADDAELARLVEAHPWVTMISDGLVVSHLPVVVDHTADRLTLLGHLSASDAEQHRLGLVDTVLVVAGPHGYVSAGWYVHGPSVSTWNYVVAHLHGRPSALDPERTLDVLTRTQDHFESGRPDPHLTARVAGYAARLTPYVTGFRLVPSRVEAKRKLSQDKPAEDVAGVLHGLEDPMDVHANPELAAAMRGTR</sequence>
<dbReference type="Pfam" id="PF04299">
    <property type="entry name" value="FMN_bind_2"/>
    <property type="match status" value="1"/>
</dbReference>
<dbReference type="EMBL" id="BAAAGX010000010">
    <property type="protein sequence ID" value="GAA0239643.1"/>
    <property type="molecule type" value="Genomic_DNA"/>
</dbReference>
<comment type="caution">
    <text evidence="1">The sequence shown here is derived from an EMBL/GenBank/DDBJ whole genome shotgun (WGS) entry which is preliminary data.</text>
</comment>
<gene>
    <name evidence="1" type="ORF">GCM10009539_26160</name>
</gene>
<dbReference type="Gene3D" id="2.30.110.10">
    <property type="entry name" value="Electron Transport, Fmn-binding Protein, Chain A"/>
    <property type="match status" value="1"/>
</dbReference>
<dbReference type="PANTHER" id="PTHR35802:SF1">
    <property type="entry name" value="PROTEASE SYNTHASE AND SPORULATION PROTEIN PAI 2"/>
    <property type="match status" value="1"/>
</dbReference>
<dbReference type="Proteomes" id="UP001500967">
    <property type="component" value="Unassembled WGS sequence"/>
</dbReference>